<keyword evidence="11" id="KW-0862">Zinc</keyword>
<feature type="transmembrane region" description="Helical" evidence="16">
    <location>
        <begin position="630"/>
        <end position="648"/>
    </location>
</feature>
<sequence>MNAPEPRDAEAGTPTNVPGTDAQQQPQRQRGSITSFLFFSFILFMLTNNRGDEIVVVNQYKEALDSMVFQLGNYSAWLNGTSANFSVVQADSDTTTLPLIESIMPFGVRLDPFQSSYYSNLTGFWKGDLQFYNLTSLPKGAANTSKPGWKTLADQFMANANMTNVTEVAERMGSWNWTASNKFTMSIRDKAILPLGTFANISQDIAIIHGKIDLIEPGTEEELRLEFDGVHFLSNGSIYTLAEPTGRFTDLREVSFLVPEHRLNETGHVIEAELAARLVKLQEKFSIGGMESPEQQDDGPISRCSFKFFGQTDPTNVPEYLMQELETEIQKPTGIATAKAPPLTIQGVLVSRNCGILYELKEATGVKSQGLYRKITTYAGTATLVNLILLFLLSRQITRSRSAAGLARVSRYPFFLQSLIDAVAFVGHITMAIIADGRPSISVVAPAGISCILFIYEAQFAVLIGQIQAPEDAETLRPQPAPLPPLPQSSQAQPGTTQDDSAERSNDGQSTPVSQPAPAAAVPRPPEPPRTFFRFFIHHIRTDPGARLWTIMSFCLIVVFRVVVMLSLPLLFIGSLYGFMWLPQLYRSAKRGRSSGLHAEYTIGVTLCRLFFILYFLVCPKNILDVEPRTWIWSVALLMGIQVGIIILQEHVGPAFFLPKRMTTQSHMYDYHPPIPLPDPEAPEQSLGDCSICMDAILVDPSLRQRGGDEKEQLLGLGGWGQAAGMKKSYSLAPCHHLFHTACLERWLAIKNICPQCRRPLPPL</sequence>
<dbReference type="GO" id="GO:0061630">
    <property type="term" value="F:ubiquitin protein ligase activity"/>
    <property type="evidence" value="ECO:0007669"/>
    <property type="project" value="UniProtKB-EC"/>
</dbReference>
<evidence type="ECO:0000256" key="2">
    <source>
        <dbReference type="ARBA" id="ARBA00004127"/>
    </source>
</evidence>
<dbReference type="GO" id="GO:0043161">
    <property type="term" value="P:proteasome-mediated ubiquitin-dependent protein catabolic process"/>
    <property type="evidence" value="ECO:0007669"/>
    <property type="project" value="TreeGrafter"/>
</dbReference>
<evidence type="ECO:0000256" key="16">
    <source>
        <dbReference type="SAM" id="Phobius"/>
    </source>
</evidence>
<keyword evidence="13 16" id="KW-0472">Membrane</keyword>
<organism evidence="18 19">
    <name type="scientific">Cristinia sonorae</name>
    <dbReference type="NCBI Taxonomy" id="1940300"/>
    <lineage>
        <taxon>Eukaryota</taxon>
        <taxon>Fungi</taxon>
        <taxon>Dikarya</taxon>
        <taxon>Basidiomycota</taxon>
        <taxon>Agaricomycotina</taxon>
        <taxon>Agaricomycetes</taxon>
        <taxon>Agaricomycetidae</taxon>
        <taxon>Agaricales</taxon>
        <taxon>Pleurotineae</taxon>
        <taxon>Stephanosporaceae</taxon>
        <taxon>Cristinia</taxon>
    </lineage>
</organism>
<dbReference type="AlphaFoldDB" id="A0A8K0XQS4"/>
<evidence type="ECO:0000256" key="8">
    <source>
        <dbReference type="ARBA" id="ARBA00022729"/>
    </source>
</evidence>
<feature type="domain" description="RING-type" evidence="17">
    <location>
        <begin position="690"/>
        <end position="758"/>
    </location>
</feature>
<keyword evidence="19" id="KW-1185">Reference proteome</keyword>
<feature type="region of interest" description="Disordered" evidence="15">
    <location>
        <begin position="475"/>
        <end position="526"/>
    </location>
</feature>
<evidence type="ECO:0000256" key="13">
    <source>
        <dbReference type="ARBA" id="ARBA00023136"/>
    </source>
</evidence>
<dbReference type="InterPro" id="IPR001841">
    <property type="entry name" value="Znf_RING"/>
</dbReference>
<evidence type="ECO:0000256" key="3">
    <source>
        <dbReference type="ARBA" id="ARBA00004906"/>
    </source>
</evidence>
<feature type="transmembrane region" description="Helical" evidence="16">
    <location>
        <begin position="601"/>
        <end position="618"/>
    </location>
</feature>
<evidence type="ECO:0000256" key="5">
    <source>
        <dbReference type="ARBA" id="ARBA00022679"/>
    </source>
</evidence>
<evidence type="ECO:0000256" key="15">
    <source>
        <dbReference type="SAM" id="MobiDB-lite"/>
    </source>
</evidence>
<dbReference type="InterPro" id="IPR050731">
    <property type="entry name" value="HRD1_E3_ubiq-ligases"/>
</dbReference>
<dbReference type="GO" id="GO:0016567">
    <property type="term" value="P:protein ubiquitination"/>
    <property type="evidence" value="ECO:0007669"/>
    <property type="project" value="UniProtKB-UniPathway"/>
</dbReference>
<comment type="caution">
    <text evidence="18">The sequence shown here is derived from an EMBL/GenBank/DDBJ whole genome shotgun (WGS) entry which is preliminary data.</text>
</comment>
<evidence type="ECO:0000256" key="4">
    <source>
        <dbReference type="ARBA" id="ARBA00012483"/>
    </source>
</evidence>
<comment type="pathway">
    <text evidence="3">Protein modification; protein ubiquitination.</text>
</comment>
<dbReference type="PANTHER" id="PTHR22763:SF162">
    <property type="entry name" value="TRANSMEMBRANE E3 UBIQUITIN-PROTEIN LIGASE 1"/>
    <property type="match status" value="1"/>
</dbReference>
<dbReference type="InterPro" id="IPR021319">
    <property type="entry name" value="DUF2921"/>
</dbReference>
<accession>A0A8K0XQS4</accession>
<dbReference type="Pfam" id="PF13639">
    <property type="entry name" value="zf-RING_2"/>
    <property type="match status" value="1"/>
</dbReference>
<dbReference type="PROSITE" id="PS50089">
    <property type="entry name" value="ZF_RING_2"/>
    <property type="match status" value="1"/>
</dbReference>
<protein>
    <recommendedName>
        <fullName evidence="4">RING-type E3 ubiquitin transferase</fullName>
        <ecNumber evidence="4">2.3.2.27</ecNumber>
    </recommendedName>
</protein>
<feature type="transmembrane region" description="Helical" evidence="16">
    <location>
        <begin position="414"/>
        <end position="435"/>
    </location>
</feature>
<dbReference type="UniPathway" id="UPA00143"/>
<keyword evidence="5" id="KW-0808">Transferase</keyword>
<dbReference type="GO" id="GO:0012505">
    <property type="term" value="C:endomembrane system"/>
    <property type="evidence" value="ECO:0007669"/>
    <property type="project" value="UniProtKB-SubCell"/>
</dbReference>
<keyword evidence="7" id="KW-0479">Metal-binding</keyword>
<comment type="subcellular location">
    <subcellularLocation>
        <location evidence="2">Endomembrane system</location>
        <topology evidence="2">Multi-pass membrane protein</topology>
    </subcellularLocation>
</comment>
<dbReference type="SMART" id="SM00184">
    <property type="entry name" value="RING"/>
    <property type="match status" value="1"/>
</dbReference>
<dbReference type="Proteomes" id="UP000813824">
    <property type="component" value="Unassembled WGS sequence"/>
</dbReference>
<gene>
    <name evidence="18" type="ORF">BXZ70DRAFT_931813</name>
</gene>
<proteinExistence type="predicted"/>
<feature type="transmembrane region" description="Helical" evidence="16">
    <location>
        <begin position="548"/>
        <end position="581"/>
    </location>
</feature>
<dbReference type="EMBL" id="JAEVFJ010000011">
    <property type="protein sequence ID" value="KAH8101758.1"/>
    <property type="molecule type" value="Genomic_DNA"/>
</dbReference>
<evidence type="ECO:0000256" key="7">
    <source>
        <dbReference type="ARBA" id="ARBA00022723"/>
    </source>
</evidence>
<reference evidence="18" key="1">
    <citation type="journal article" date="2021" name="New Phytol.">
        <title>Evolutionary innovations through gain and loss of genes in the ectomycorrhizal Boletales.</title>
        <authorList>
            <person name="Wu G."/>
            <person name="Miyauchi S."/>
            <person name="Morin E."/>
            <person name="Kuo A."/>
            <person name="Drula E."/>
            <person name="Varga T."/>
            <person name="Kohler A."/>
            <person name="Feng B."/>
            <person name="Cao Y."/>
            <person name="Lipzen A."/>
            <person name="Daum C."/>
            <person name="Hundley H."/>
            <person name="Pangilinan J."/>
            <person name="Johnson J."/>
            <person name="Barry K."/>
            <person name="LaButti K."/>
            <person name="Ng V."/>
            <person name="Ahrendt S."/>
            <person name="Min B."/>
            <person name="Choi I.G."/>
            <person name="Park H."/>
            <person name="Plett J.M."/>
            <person name="Magnuson J."/>
            <person name="Spatafora J.W."/>
            <person name="Nagy L.G."/>
            <person name="Henrissat B."/>
            <person name="Grigoriev I.V."/>
            <person name="Yang Z.L."/>
            <person name="Xu J."/>
            <person name="Martin F.M."/>
        </authorList>
    </citation>
    <scope>NUCLEOTIDE SEQUENCE</scope>
    <source>
        <strain evidence="18">KKN 215</strain>
    </source>
</reference>
<evidence type="ECO:0000259" key="17">
    <source>
        <dbReference type="PROSITE" id="PS50089"/>
    </source>
</evidence>
<feature type="transmembrane region" description="Helical" evidence="16">
    <location>
        <begin position="441"/>
        <end position="464"/>
    </location>
</feature>
<keyword evidence="12 16" id="KW-1133">Transmembrane helix</keyword>
<comment type="catalytic activity">
    <reaction evidence="1">
        <text>S-ubiquitinyl-[E2 ubiquitin-conjugating enzyme]-L-cysteine + [acceptor protein]-L-lysine = [E2 ubiquitin-conjugating enzyme]-L-cysteine + N(6)-ubiquitinyl-[acceptor protein]-L-lysine.</text>
        <dbReference type="EC" id="2.3.2.27"/>
    </reaction>
</comment>
<evidence type="ECO:0000313" key="18">
    <source>
        <dbReference type="EMBL" id="KAH8101758.1"/>
    </source>
</evidence>
<dbReference type="EC" id="2.3.2.27" evidence="4"/>
<evidence type="ECO:0000256" key="1">
    <source>
        <dbReference type="ARBA" id="ARBA00000900"/>
    </source>
</evidence>
<feature type="region of interest" description="Disordered" evidence="15">
    <location>
        <begin position="1"/>
        <end position="29"/>
    </location>
</feature>
<dbReference type="PANTHER" id="PTHR22763">
    <property type="entry name" value="RING ZINC FINGER PROTEIN"/>
    <property type="match status" value="1"/>
</dbReference>
<dbReference type="SUPFAM" id="SSF57850">
    <property type="entry name" value="RING/U-box"/>
    <property type="match status" value="1"/>
</dbReference>
<dbReference type="InterPro" id="IPR013083">
    <property type="entry name" value="Znf_RING/FYVE/PHD"/>
</dbReference>
<dbReference type="GO" id="GO:0008270">
    <property type="term" value="F:zinc ion binding"/>
    <property type="evidence" value="ECO:0007669"/>
    <property type="project" value="UniProtKB-KW"/>
</dbReference>
<evidence type="ECO:0000313" key="19">
    <source>
        <dbReference type="Proteomes" id="UP000813824"/>
    </source>
</evidence>
<evidence type="ECO:0000256" key="12">
    <source>
        <dbReference type="ARBA" id="ARBA00022989"/>
    </source>
</evidence>
<feature type="compositionally biased region" description="Basic and acidic residues" evidence="15">
    <location>
        <begin position="1"/>
        <end position="10"/>
    </location>
</feature>
<keyword evidence="6 16" id="KW-0812">Transmembrane</keyword>
<evidence type="ECO:0000256" key="14">
    <source>
        <dbReference type="PROSITE-ProRule" id="PRU00175"/>
    </source>
</evidence>
<feature type="transmembrane region" description="Helical" evidence="16">
    <location>
        <begin position="375"/>
        <end position="393"/>
    </location>
</feature>
<keyword evidence="10" id="KW-0833">Ubl conjugation pathway</keyword>
<feature type="compositionally biased region" description="Low complexity" evidence="15">
    <location>
        <begin position="509"/>
        <end position="522"/>
    </location>
</feature>
<evidence type="ECO:0000256" key="6">
    <source>
        <dbReference type="ARBA" id="ARBA00022692"/>
    </source>
</evidence>
<keyword evidence="9 14" id="KW-0863">Zinc-finger</keyword>
<keyword evidence="8" id="KW-0732">Signal</keyword>
<evidence type="ECO:0000256" key="11">
    <source>
        <dbReference type="ARBA" id="ARBA00022833"/>
    </source>
</evidence>
<feature type="compositionally biased region" description="Polar residues" evidence="15">
    <location>
        <begin position="13"/>
        <end position="29"/>
    </location>
</feature>
<dbReference type="Pfam" id="PF11145">
    <property type="entry name" value="DUF2921"/>
    <property type="match status" value="1"/>
</dbReference>
<evidence type="ECO:0000256" key="9">
    <source>
        <dbReference type="ARBA" id="ARBA00022771"/>
    </source>
</evidence>
<evidence type="ECO:0000256" key="10">
    <source>
        <dbReference type="ARBA" id="ARBA00022786"/>
    </source>
</evidence>
<dbReference type="Gene3D" id="3.30.40.10">
    <property type="entry name" value="Zinc/RING finger domain, C3HC4 (zinc finger)"/>
    <property type="match status" value="1"/>
</dbReference>
<dbReference type="OrthoDB" id="9984778at2759"/>
<name>A0A8K0XQS4_9AGAR</name>